<evidence type="ECO:0000256" key="3">
    <source>
        <dbReference type="ARBA" id="ARBA00022771"/>
    </source>
</evidence>
<evidence type="ECO:0000256" key="5">
    <source>
        <dbReference type="ARBA" id="ARBA00023015"/>
    </source>
</evidence>
<evidence type="ECO:0000256" key="6">
    <source>
        <dbReference type="ARBA" id="ARBA00023163"/>
    </source>
</evidence>
<keyword evidence="3 8" id="KW-0863">Zinc-finger</keyword>
<dbReference type="PROSITE" id="PS50157">
    <property type="entry name" value="ZINC_FINGER_C2H2_2"/>
    <property type="match status" value="1"/>
</dbReference>
<dbReference type="SMART" id="SM00355">
    <property type="entry name" value="ZnF_C2H2"/>
    <property type="match status" value="1"/>
</dbReference>
<dbReference type="STRING" id="1088818.A0A2H9ZS50"/>
<evidence type="ECO:0000256" key="2">
    <source>
        <dbReference type="ARBA" id="ARBA00022723"/>
    </source>
</evidence>
<keyword evidence="12" id="KW-1185">Reference proteome</keyword>
<dbReference type="PANTHER" id="PTHR45801">
    <property type="entry name" value="OS07G0101800 PROTEIN"/>
    <property type="match status" value="1"/>
</dbReference>
<dbReference type="Gene3D" id="3.30.160.60">
    <property type="entry name" value="Classic Zinc Finger"/>
    <property type="match status" value="1"/>
</dbReference>
<dbReference type="GO" id="GO:0008270">
    <property type="term" value="F:zinc ion binding"/>
    <property type="evidence" value="ECO:0007669"/>
    <property type="project" value="UniProtKB-KW"/>
</dbReference>
<dbReference type="GO" id="GO:0005634">
    <property type="term" value="C:nucleus"/>
    <property type="evidence" value="ECO:0007669"/>
    <property type="project" value="UniProtKB-SubCell"/>
</dbReference>
<keyword evidence="6" id="KW-0804">Transcription</keyword>
<evidence type="ECO:0000256" key="4">
    <source>
        <dbReference type="ARBA" id="ARBA00022833"/>
    </source>
</evidence>
<evidence type="ECO:0000256" key="9">
    <source>
        <dbReference type="SAM" id="MobiDB-lite"/>
    </source>
</evidence>
<keyword evidence="5" id="KW-0805">Transcription regulation</keyword>
<evidence type="ECO:0000313" key="12">
    <source>
        <dbReference type="Proteomes" id="UP000236161"/>
    </source>
</evidence>
<feature type="region of interest" description="Disordered" evidence="9">
    <location>
        <begin position="97"/>
        <end position="116"/>
    </location>
</feature>
<protein>
    <submittedName>
        <fullName evidence="11">Putative transcriptional regulator RABBIT EARS</fullName>
    </submittedName>
</protein>
<organism evidence="11 12">
    <name type="scientific">Apostasia shenzhenica</name>
    <dbReference type="NCBI Taxonomy" id="1088818"/>
    <lineage>
        <taxon>Eukaryota</taxon>
        <taxon>Viridiplantae</taxon>
        <taxon>Streptophyta</taxon>
        <taxon>Embryophyta</taxon>
        <taxon>Tracheophyta</taxon>
        <taxon>Spermatophyta</taxon>
        <taxon>Magnoliopsida</taxon>
        <taxon>Liliopsida</taxon>
        <taxon>Asparagales</taxon>
        <taxon>Orchidaceae</taxon>
        <taxon>Apostasioideae</taxon>
        <taxon>Apostasia</taxon>
    </lineage>
</organism>
<accession>A0A2H9ZS50</accession>
<gene>
    <name evidence="11" type="primary">RBE</name>
    <name evidence="11" type="ORF">AXF42_Ash015413</name>
</gene>
<reference evidence="11 12" key="1">
    <citation type="journal article" date="2017" name="Nature">
        <title>The Apostasia genome and the evolution of orchids.</title>
        <authorList>
            <person name="Zhang G.Q."/>
            <person name="Liu K.W."/>
            <person name="Li Z."/>
            <person name="Lohaus R."/>
            <person name="Hsiao Y.Y."/>
            <person name="Niu S.C."/>
            <person name="Wang J.Y."/>
            <person name="Lin Y.C."/>
            <person name="Xu Q."/>
            <person name="Chen L.J."/>
            <person name="Yoshida K."/>
            <person name="Fujiwara S."/>
            <person name="Wang Z.W."/>
            <person name="Zhang Y.Q."/>
            <person name="Mitsuda N."/>
            <person name="Wang M."/>
            <person name="Liu G.H."/>
            <person name="Pecoraro L."/>
            <person name="Huang H.X."/>
            <person name="Xiao X.J."/>
            <person name="Lin M."/>
            <person name="Wu X.Y."/>
            <person name="Wu W.L."/>
            <person name="Chen Y.Y."/>
            <person name="Chang S.B."/>
            <person name="Sakamoto S."/>
            <person name="Ohme-Takagi M."/>
            <person name="Yagi M."/>
            <person name="Zeng S.J."/>
            <person name="Shen C.Y."/>
            <person name="Yeh C.M."/>
            <person name="Luo Y.B."/>
            <person name="Tsai W.C."/>
            <person name="Van de Peer Y."/>
            <person name="Liu Z.J."/>
        </authorList>
    </citation>
    <scope>NUCLEOTIDE SEQUENCE [LARGE SCALE GENOMIC DNA]</scope>
    <source>
        <strain evidence="12">cv. Shenzhen</strain>
        <tissue evidence="11">Stem</tissue>
    </source>
</reference>
<dbReference type="PANTHER" id="PTHR45801:SF107">
    <property type="entry name" value="TRANSCRIPTIONAL REGULATOR SUPERMAN-LIKE"/>
    <property type="match status" value="1"/>
</dbReference>
<dbReference type="InterPro" id="IPR013087">
    <property type="entry name" value="Znf_C2H2_type"/>
</dbReference>
<evidence type="ECO:0000256" key="1">
    <source>
        <dbReference type="ARBA" id="ARBA00004123"/>
    </source>
</evidence>
<keyword evidence="4" id="KW-0862">Zinc</keyword>
<name>A0A2H9ZS50_9ASPA</name>
<dbReference type="Proteomes" id="UP000236161">
    <property type="component" value="Unassembled WGS sequence"/>
</dbReference>
<dbReference type="PROSITE" id="PS00028">
    <property type="entry name" value="ZINC_FINGER_C2H2_1"/>
    <property type="match status" value="1"/>
</dbReference>
<comment type="subcellular location">
    <subcellularLocation>
        <location evidence="1">Nucleus</location>
    </subcellularLocation>
</comment>
<dbReference type="InterPro" id="IPR052426">
    <property type="entry name" value="Plant_dev_regulator"/>
</dbReference>
<dbReference type="Pfam" id="PF13912">
    <property type="entry name" value="zf-C2H2_6"/>
    <property type="match status" value="1"/>
</dbReference>
<evidence type="ECO:0000259" key="10">
    <source>
        <dbReference type="PROSITE" id="PS50157"/>
    </source>
</evidence>
<dbReference type="AlphaFoldDB" id="A0A2H9ZS50"/>
<keyword evidence="2" id="KW-0479">Metal-binding</keyword>
<dbReference type="OrthoDB" id="1708403at2759"/>
<feature type="domain" description="C2H2-type" evidence="10">
    <location>
        <begin position="71"/>
        <end position="98"/>
    </location>
</feature>
<proteinExistence type="predicted"/>
<evidence type="ECO:0000256" key="8">
    <source>
        <dbReference type="PROSITE-ProRule" id="PRU00042"/>
    </source>
</evidence>
<dbReference type="EMBL" id="KZ454427">
    <property type="protein sequence ID" value="PKA46122.1"/>
    <property type="molecule type" value="Genomic_DNA"/>
</dbReference>
<evidence type="ECO:0000313" key="11">
    <source>
        <dbReference type="EMBL" id="PKA46122.1"/>
    </source>
</evidence>
<sequence>MHSAMEQAKFWMWTRRRFPAMPLFDPASPAISPVSIRAAASTLYNESWEEKAFAEDAAGLLGGCVWPPRSYSCSFCGRDFRSAQALGGHMNVHRRDRARLKQSSVGGEEEEDHEDEVNHRDLMMNISSSVAPNHVGHKLVCINGNPNPNSGVASPLVLFNYGQLRDEEALSQSQRCTTTVKELKFGGEYLKLAGEVNCVSKRVFDEDEENQSVCSKRRRVMNPTSILISTLEKTKLKESEAEVINQCQDHIQDLDLELRLGDLPKVKY</sequence>
<keyword evidence="7" id="KW-0539">Nucleus</keyword>
<dbReference type="InterPro" id="IPR036236">
    <property type="entry name" value="Znf_C2H2_sf"/>
</dbReference>
<dbReference type="SUPFAM" id="SSF57667">
    <property type="entry name" value="beta-beta-alpha zinc fingers"/>
    <property type="match status" value="1"/>
</dbReference>
<evidence type="ECO:0000256" key="7">
    <source>
        <dbReference type="ARBA" id="ARBA00023242"/>
    </source>
</evidence>